<keyword evidence="5 8" id="KW-1133">Transmembrane helix</keyword>
<dbReference type="PANTHER" id="PTHR42718">
    <property type="entry name" value="MAJOR FACILITATOR SUPERFAMILY MULTIDRUG TRANSPORTER MFSC"/>
    <property type="match status" value="1"/>
</dbReference>
<evidence type="ECO:0000256" key="6">
    <source>
        <dbReference type="ARBA" id="ARBA00023136"/>
    </source>
</evidence>
<feature type="transmembrane region" description="Helical" evidence="8">
    <location>
        <begin position="112"/>
        <end position="134"/>
    </location>
</feature>
<protein>
    <submittedName>
        <fullName evidence="10">MFS transporter</fullName>
    </submittedName>
</protein>
<dbReference type="EMBL" id="JBHSXS010000002">
    <property type="protein sequence ID" value="MFC6879219.1"/>
    <property type="molecule type" value="Genomic_DNA"/>
</dbReference>
<feature type="transmembrane region" description="Helical" evidence="8">
    <location>
        <begin position="55"/>
        <end position="75"/>
    </location>
</feature>
<keyword evidence="3" id="KW-1003">Cell membrane</keyword>
<organism evidence="10 11">
    <name type="scientific">Actinomadura yumaensis</name>
    <dbReference type="NCBI Taxonomy" id="111807"/>
    <lineage>
        <taxon>Bacteria</taxon>
        <taxon>Bacillati</taxon>
        <taxon>Actinomycetota</taxon>
        <taxon>Actinomycetes</taxon>
        <taxon>Streptosporangiales</taxon>
        <taxon>Thermomonosporaceae</taxon>
        <taxon>Actinomadura</taxon>
    </lineage>
</organism>
<evidence type="ECO:0000256" key="4">
    <source>
        <dbReference type="ARBA" id="ARBA00022692"/>
    </source>
</evidence>
<gene>
    <name evidence="10" type="ORF">ACFQKB_05500</name>
</gene>
<name>A0ABW2CE32_9ACTN</name>
<feature type="transmembrane region" description="Helical" evidence="8">
    <location>
        <begin position="176"/>
        <end position="196"/>
    </location>
</feature>
<feature type="transmembrane region" description="Helical" evidence="8">
    <location>
        <begin position="364"/>
        <end position="391"/>
    </location>
</feature>
<dbReference type="Pfam" id="PF07690">
    <property type="entry name" value="MFS_1"/>
    <property type="match status" value="1"/>
</dbReference>
<dbReference type="InterPro" id="IPR020846">
    <property type="entry name" value="MFS_dom"/>
</dbReference>
<keyword evidence="11" id="KW-1185">Reference proteome</keyword>
<feature type="compositionally biased region" description="Gly residues" evidence="7">
    <location>
        <begin position="467"/>
        <end position="481"/>
    </location>
</feature>
<feature type="transmembrane region" description="Helical" evidence="8">
    <location>
        <begin position="208"/>
        <end position="226"/>
    </location>
</feature>
<comment type="caution">
    <text evidence="10">The sequence shown here is derived from an EMBL/GenBank/DDBJ whole genome shotgun (WGS) entry which is preliminary data.</text>
</comment>
<evidence type="ECO:0000259" key="9">
    <source>
        <dbReference type="PROSITE" id="PS50850"/>
    </source>
</evidence>
<evidence type="ECO:0000256" key="8">
    <source>
        <dbReference type="SAM" id="Phobius"/>
    </source>
</evidence>
<feature type="transmembrane region" description="Helical" evidence="8">
    <location>
        <begin position="21"/>
        <end position="43"/>
    </location>
</feature>
<dbReference type="InterPro" id="IPR036259">
    <property type="entry name" value="MFS_trans_sf"/>
</dbReference>
<feature type="region of interest" description="Disordered" evidence="7">
    <location>
        <begin position="464"/>
        <end position="493"/>
    </location>
</feature>
<feature type="transmembrane region" description="Helical" evidence="8">
    <location>
        <begin position="305"/>
        <end position="328"/>
    </location>
</feature>
<dbReference type="RefSeq" id="WP_160823896.1">
    <property type="nucleotide sequence ID" value="NZ_JBHSXS010000002.1"/>
</dbReference>
<dbReference type="Gene3D" id="1.20.1720.10">
    <property type="entry name" value="Multidrug resistance protein D"/>
    <property type="match status" value="1"/>
</dbReference>
<feature type="transmembrane region" description="Helical" evidence="8">
    <location>
        <begin position="275"/>
        <end position="299"/>
    </location>
</feature>
<dbReference type="PANTHER" id="PTHR42718:SF46">
    <property type="entry name" value="BLR6921 PROTEIN"/>
    <property type="match status" value="1"/>
</dbReference>
<dbReference type="InterPro" id="IPR011701">
    <property type="entry name" value="MFS"/>
</dbReference>
<feature type="transmembrane region" description="Helical" evidence="8">
    <location>
        <begin position="146"/>
        <end position="170"/>
    </location>
</feature>
<dbReference type="Proteomes" id="UP001596380">
    <property type="component" value="Unassembled WGS sequence"/>
</dbReference>
<feature type="domain" description="Major facilitator superfamily (MFS) profile" evidence="9">
    <location>
        <begin position="21"/>
        <end position="463"/>
    </location>
</feature>
<evidence type="ECO:0000256" key="2">
    <source>
        <dbReference type="ARBA" id="ARBA00022448"/>
    </source>
</evidence>
<comment type="subcellular location">
    <subcellularLocation>
        <location evidence="1">Cell membrane</location>
        <topology evidence="1">Multi-pass membrane protein</topology>
    </subcellularLocation>
</comment>
<dbReference type="SUPFAM" id="SSF103473">
    <property type="entry name" value="MFS general substrate transporter"/>
    <property type="match status" value="1"/>
</dbReference>
<keyword evidence="4 8" id="KW-0812">Transmembrane</keyword>
<proteinExistence type="predicted"/>
<evidence type="ECO:0000313" key="11">
    <source>
        <dbReference type="Proteomes" id="UP001596380"/>
    </source>
</evidence>
<evidence type="ECO:0000313" key="10">
    <source>
        <dbReference type="EMBL" id="MFC6879219.1"/>
    </source>
</evidence>
<evidence type="ECO:0000256" key="5">
    <source>
        <dbReference type="ARBA" id="ARBA00022989"/>
    </source>
</evidence>
<feature type="transmembrane region" description="Helical" evidence="8">
    <location>
        <begin position="340"/>
        <end position="358"/>
    </location>
</feature>
<dbReference type="Gene3D" id="1.20.1250.20">
    <property type="entry name" value="MFS general substrate transporter like domains"/>
    <property type="match status" value="1"/>
</dbReference>
<dbReference type="CDD" id="cd17321">
    <property type="entry name" value="MFS_MMR_MDR_like"/>
    <property type="match status" value="1"/>
</dbReference>
<feature type="transmembrane region" description="Helical" evidence="8">
    <location>
        <begin position="87"/>
        <end position="106"/>
    </location>
</feature>
<accession>A0ABW2CE32</accession>
<dbReference type="PROSITE" id="PS50850">
    <property type="entry name" value="MFS"/>
    <property type="match status" value="1"/>
</dbReference>
<evidence type="ECO:0000256" key="3">
    <source>
        <dbReference type="ARBA" id="ARBA00022475"/>
    </source>
</evidence>
<sequence>MPPAVPHDARPARWRLAGGPALALLAGCQLLLVVDASIVNVALPSVQRGLGFTDAGLSWVVNAYTLAFGGLLLLGGRAGDLLGHRRVFAAGVAVFTAASLAGGLAASPGWLLAARAAQGAGAALAGPGSLALIATTFEDGPRRSRALAVFSVAGSAGMVVGLVLGGLLTAWASWRAVLFVNVPVGAAIVLLAPRVLRESPGREGRFDVAGALACTLGSTLLVYGFIRAAERGWNGGLTVGAFCGAAVLLALFPAIEARAAQPVLPLRLFGDRDRVGAFLMRLLLTSAMSGMLFFLTLYVQRVLGYGPLATGFGFLPTTAALIAASRAVPRLLPRYGPQPVMAAGAVLCAAGMVWLTQVSPTSSYVTMILGPVLLFGAGTGLVAVAATFVAMASVPAGESGATSALLQSMQQIGGSLGVAVLITVNGAAARGGSQVDGMRGAFTAGVAFTAAMLVTALLGFRRRSGGHGRSGGQERSGGHGRSGSQIWRRSSEK</sequence>
<keyword evidence="2" id="KW-0813">Transport</keyword>
<keyword evidence="6 8" id="KW-0472">Membrane</keyword>
<reference evidence="11" key="1">
    <citation type="journal article" date="2019" name="Int. J. Syst. Evol. Microbiol.">
        <title>The Global Catalogue of Microorganisms (GCM) 10K type strain sequencing project: providing services to taxonomists for standard genome sequencing and annotation.</title>
        <authorList>
            <consortium name="The Broad Institute Genomics Platform"/>
            <consortium name="The Broad Institute Genome Sequencing Center for Infectious Disease"/>
            <person name="Wu L."/>
            <person name="Ma J."/>
        </authorList>
    </citation>
    <scope>NUCLEOTIDE SEQUENCE [LARGE SCALE GENOMIC DNA]</scope>
    <source>
        <strain evidence="11">JCM 3369</strain>
    </source>
</reference>
<feature type="transmembrane region" description="Helical" evidence="8">
    <location>
        <begin position="441"/>
        <end position="460"/>
    </location>
</feature>
<feature type="transmembrane region" description="Helical" evidence="8">
    <location>
        <begin position="232"/>
        <end position="255"/>
    </location>
</feature>
<evidence type="ECO:0000256" key="7">
    <source>
        <dbReference type="SAM" id="MobiDB-lite"/>
    </source>
</evidence>
<evidence type="ECO:0000256" key="1">
    <source>
        <dbReference type="ARBA" id="ARBA00004651"/>
    </source>
</evidence>